<dbReference type="SUPFAM" id="SSF56112">
    <property type="entry name" value="Protein kinase-like (PK-like)"/>
    <property type="match status" value="1"/>
</dbReference>
<dbReference type="FunFam" id="1.10.510.10:FF:000537">
    <property type="entry name" value="Putative receptor-like protein kinase"/>
    <property type="match status" value="1"/>
</dbReference>
<name>A0AA38G2M0_TAXCH</name>
<dbReference type="PROSITE" id="PS00108">
    <property type="entry name" value="PROTEIN_KINASE_ST"/>
    <property type="match status" value="1"/>
</dbReference>
<accession>A0AA38G2M0</accession>
<keyword evidence="2" id="KW-0812">Transmembrane</keyword>
<dbReference type="SMART" id="SM00220">
    <property type="entry name" value="S_TKc"/>
    <property type="match status" value="1"/>
</dbReference>
<feature type="domain" description="Protein kinase" evidence="6">
    <location>
        <begin position="1"/>
        <end position="178"/>
    </location>
</feature>
<dbReference type="InterPro" id="IPR011009">
    <property type="entry name" value="Kinase-like_dom_sf"/>
</dbReference>
<dbReference type="PANTHER" id="PTHR47974:SF4">
    <property type="entry name" value="RECEPTOR-LIKE SERINE_THREONINE-PROTEIN KINASE"/>
    <property type="match status" value="1"/>
</dbReference>
<gene>
    <name evidence="7" type="ORF">KI387_022725</name>
</gene>
<evidence type="ECO:0000256" key="1">
    <source>
        <dbReference type="ARBA" id="ARBA00004167"/>
    </source>
</evidence>
<evidence type="ECO:0000256" key="2">
    <source>
        <dbReference type="ARBA" id="ARBA00022692"/>
    </source>
</evidence>
<protein>
    <recommendedName>
        <fullName evidence="6">Protein kinase domain-containing protein</fullName>
    </recommendedName>
</protein>
<keyword evidence="5" id="KW-0472">Membrane</keyword>
<feature type="non-terminal residue" evidence="7">
    <location>
        <position position="180"/>
    </location>
</feature>
<sequence>GTAKGLAYLHEECLEWILHCDVKPQNILLDEQFCAKVSDFGLSKLVDRHREQALSFSTIRGTRGYMAPEWTVNLPITAKADVYSFGILLLELASGKNATEFNISGGNLVQWAVENVTRQSWMDDMLDPNIAQAAENLNTVWKSEVERVLRTALLCVEFDKNRRPSMSEVVEILTTDRLDD</sequence>
<evidence type="ECO:0000256" key="5">
    <source>
        <dbReference type="ARBA" id="ARBA00023136"/>
    </source>
</evidence>
<dbReference type="Proteomes" id="UP000824469">
    <property type="component" value="Unassembled WGS sequence"/>
</dbReference>
<evidence type="ECO:0000313" key="7">
    <source>
        <dbReference type="EMBL" id="KAH9314098.1"/>
    </source>
</evidence>
<organism evidence="7 8">
    <name type="scientific">Taxus chinensis</name>
    <name type="common">Chinese yew</name>
    <name type="synonym">Taxus wallichiana var. chinensis</name>
    <dbReference type="NCBI Taxonomy" id="29808"/>
    <lineage>
        <taxon>Eukaryota</taxon>
        <taxon>Viridiplantae</taxon>
        <taxon>Streptophyta</taxon>
        <taxon>Embryophyta</taxon>
        <taxon>Tracheophyta</taxon>
        <taxon>Spermatophyta</taxon>
        <taxon>Pinopsida</taxon>
        <taxon>Pinidae</taxon>
        <taxon>Conifers II</taxon>
        <taxon>Cupressales</taxon>
        <taxon>Taxaceae</taxon>
        <taxon>Taxus</taxon>
    </lineage>
</organism>
<dbReference type="OMA" id="HHRSETC"/>
<dbReference type="Pfam" id="PF00069">
    <property type="entry name" value="Pkinase"/>
    <property type="match status" value="1"/>
</dbReference>
<dbReference type="InterPro" id="IPR008271">
    <property type="entry name" value="Ser/Thr_kinase_AS"/>
</dbReference>
<dbReference type="GO" id="GO:0005524">
    <property type="term" value="F:ATP binding"/>
    <property type="evidence" value="ECO:0007669"/>
    <property type="project" value="InterPro"/>
</dbReference>
<dbReference type="EMBL" id="JAHRHJ020000005">
    <property type="protein sequence ID" value="KAH9314098.1"/>
    <property type="molecule type" value="Genomic_DNA"/>
</dbReference>
<comment type="subcellular location">
    <subcellularLocation>
        <location evidence="1">Membrane</location>
        <topology evidence="1">Single-pass membrane protein</topology>
    </subcellularLocation>
</comment>
<comment type="caution">
    <text evidence="7">The sequence shown here is derived from an EMBL/GenBank/DDBJ whole genome shotgun (WGS) entry which is preliminary data.</text>
</comment>
<proteinExistence type="predicted"/>
<dbReference type="PROSITE" id="PS50011">
    <property type="entry name" value="PROTEIN_KINASE_DOM"/>
    <property type="match status" value="1"/>
</dbReference>
<evidence type="ECO:0000256" key="4">
    <source>
        <dbReference type="ARBA" id="ARBA00022989"/>
    </source>
</evidence>
<evidence type="ECO:0000256" key="3">
    <source>
        <dbReference type="ARBA" id="ARBA00022729"/>
    </source>
</evidence>
<keyword evidence="3" id="KW-0732">Signal</keyword>
<dbReference type="PANTHER" id="PTHR47974">
    <property type="entry name" value="OS07G0415500 PROTEIN"/>
    <property type="match status" value="1"/>
</dbReference>
<keyword evidence="8" id="KW-1185">Reference proteome</keyword>
<reference evidence="7 8" key="1">
    <citation type="journal article" date="2021" name="Nat. Plants">
        <title>The Taxus genome provides insights into paclitaxel biosynthesis.</title>
        <authorList>
            <person name="Xiong X."/>
            <person name="Gou J."/>
            <person name="Liao Q."/>
            <person name="Li Y."/>
            <person name="Zhou Q."/>
            <person name="Bi G."/>
            <person name="Li C."/>
            <person name="Du R."/>
            <person name="Wang X."/>
            <person name="Sun T."/>
            <person name="Guo L."/>
            <person name="Liang H."/>
            <person name="Lu P."/>
            <person name="Wu Y."/>
            <person name="Zhang Z."/>
            <person name="Ro D.K."/>
            <person name="Shang Y."/>
            <person name="Huang S."/>
            <person name="Yan J."/>
        </authorList>
    </citation>
    <scope>NUCLEOTIDE SEQUENCE [LARGE SCALE GENOMIC DNA]</scope>
    <source>
        <strain evidence="7">Ta-2019</strain>
    </source>
</reference>
<dbReference type="GO" id="GO:0004672">
    <property type="term" value="F:protein kinase activity"/>
    <property type="evidence" value="ECO:0007669"/>
    <property type="project" value="InterPro"/>
</dbReference>
<dbReference type="GO" id="GO:0016020">
    <property type="term" value="C:membrane"/>
    <property type="evidence" value="ECO:0007669"/>
    <property type="project" value="UniProtKB-SubCell"/>
</dbReference>
<evidence type="ECO:0000259" key="6">
    <source>
        <dbReference type="PROSITE" id="PS50011"/>
    </source>
</evidence>
<dbReference type="AlphaFoldDB" id="A0AA38G2M0"/>
<dbReference type="InterPro" id="IPR000719">
    <property type="entry name" value="Prot_kinase_dom"/>
</dbReference>
<dbReference type="Gene3D" id="1.10.510.10">
    <property type="entry name" value="Transferase(Phosphotransferase) domain 1"/>
    <property type="match status" value="1"/>
</dbReference>
<feature type="non-terminal residue" evidence="7">
    <location>
        <position position="1"/>
    </location>
</feature>
<keyword evidence="4" id="KW-1133">Transmembrane helix</keyword>
<evidence type="ECO:0000313" key="8">
    <source>
        <dbReference type="Proteomes" id="UP000824469"/>
    </source>
</evidence>